<evidence type="ECO:0000313" key="3">
    <source>
        <dbReference type="Proteomes" id="UP000807769"/>
    </source>
</evidence>
<evidence type="ECO:0000313" key="2">
    <source>
        <dbReference type="EMBL" id="KAG1805848.1"/>
    </source>
</evidence>
<name>A0A9P7DXL3_9AGAM</name>
<feature type="region of interest" description="Disordered" evidence="1">
    <location>
        <begin position="41"/>
        <end position="96"/>
    </location>
</feature>
<evidence type="ECO:0000256" key="1">
    <source>
        <dbReference type="SAM" id="MobiDB-lite"/>
    </source>
</evidence>
<accession>A0A9P7DXL3</accession>
<dbReference type="Proteomes" id="UP000807769">
    <property type="component" value="Unassembled WGS sequence"/>
</dbReference>
<reference evidence="2" key="1">
    <citation type="journal article" date="2020" name="New Phytol.">
        <title>Comparative genomics reveals dynamic genome evolution in host specialist ectomycorrhizal fungi.</title>
        <authorList>
            <person name="Lofgren L.A."/>
            <person name="Nguyen N.H."/>
            <person name="Vilgalys R."/>
            <person name="Ruytinx J."/>
            <person name="Liao H.L."/>
            <person name="Branco S."/>
            <person name="Kuo A."/>
            <person name="LaButti K."/>
            <person name="Lipzen A."/>
            <person name="Andreopoulos W."/>
            <person name="Pangilinan J."/>
            <person name="Riley R."/>
            <person name="Hundley H."/>
            <person name="Na H."/>
            <person name="Barry K."/>
            <person name="Grigoriev I.V."/>
            <person name="Stajich J.E."/>
            <person name="Kennedy P.G."/>
        </authorList>
    </citation>
    <scope>NUCLEOTIDE SEQUENCE</scope>
    <source>
        <strain evidence="2">MN1</strain>
    </source>
</reference>
<feature type="region of interest" description="Disordered" evidence="1">
    <location>
        <begin position="304"/>
        <end position="329"/>
    </location>
</feature>
<dbReference type="EMBL" id="JABBWG010000050">
    <property type="protein sequence ID" value="KAG1805848.1"/>
    <property type="molecule type" value="Genomic_DNA"/>
</dbReference>
<sequence>MDIGFSPFRHSANAHLLNCDPGISPASMKLAHTKALSPEILPSHHHPERHEYNQSTNNTMRNVAKRRANRRPTTDDIKHPQTQARGPRPVDPLQVMDSPPSYPPNAIVRRMAGCTQASQGKSGPCAKPFGPSLPDLRFTGKSLARSDQSEMSLIEAQAQVFDPQVAIQGKDILQRGLQHMSDEAIQQAARAKQASRETRRLRVILTAWEIEEAERHAELLRLLQRSNVEGYEEANNEASWFERFISDRSLAQVQDDFGFNMSVYRNDLALLGTADEQLDQLESHAEERNLLLFKEDLTKDLKALMVEGGDGEGSEDDDSVYDSNTSESH</sequence>
<keyword evidence="3" id="KW-1185">Reference proteome</keyword>
<organism evidence="2 3">
    <name type="scientific">Suillus subaureus</name>
    <dbReference type="NCBI Taxonomy" id="48587"/>
    <lineage>
        <taxon>Eukaryota</taxon>
        <taxon>Fungi</taxon>
        <taxon>Dikarya</taxon>
        <taxon>Basidiomycota</taxon>
        <taxon>Agaricomycotina</taxon>
        <taxon>Agaricomycetes</taxon>
        <taxon>Agaricomycetidae</taxon>
        <taxon>Boletales</taxon>
        <taxon>Suillineae</taxon>
        <taxon>Suillaceae</taxon>
        <taxon>Suillus</taxon>
    </lineage>
</organism>
<dbReference type="GeneID" id="64627536"/>
<dbReference type="RefSeq" id="XP_041187489.1">
    <property type="nucleotide sequence ID" value="XM_041333519.1"/>
</dbReference>
<gene>
    <name evidence="2" type="ORF">BJ212DRAFT_1303909</name>
</gene>
<comment type="caution">
    <text evidence="2">The sequence shown here is derived from an EMBL/GenBank/DDBJ whole genome shotgun (WGS) entry which is preliminary data.</text>
</comment>
<protein>
    <submittedName>
        <fullName evidence="2">Uncharacterized protein</fullName>
    </submittedName>
</protein>
<feature type="compositionally biased region" description="Acidic residues" evidence="1">
    <location>
        <begin position="309"/>
        <end position="320"/>
    </location>
</feature>
<proteinExistence type="predicted"/>
<dbReference type="AlphaFoldDB" id="A0A9P7DXL3"/>
<dbReference type="OrthoDB" id="2673676at2759"/>